<protein>
    <submittedName>
        <fullName evidence="1">Uncharacterized protein</fullName>
    </submittedName>
</protein>
<organism evidence="1">
    <name type="scientific">Brassica cretica</name>
    <name type="common">Mustard</name>
    <dbReference type="NCBI Taxonomy" id="69181"/>
    <lineage>
        <taxon>Eukaryota</taxon>
        <taxon>Viridiplantae</taxon>
        <taxon>Streptophyta</taxon>
        <taxon>Embryophyta</taxon>
        <taxon>Tracheophyta</taxon>
        <taxon>Spermatophyta</taxon>
        <taxon>Magnoliopsida</taxon>
        <taxon>eudicotyledons</taxon>
        <taxon>Gunneridae</taxon>
        <taxon>Pentapetalae</taxon>
        <taxon>rosids</taxon>
        <taxon>malvids</taxon>
        <taxon>Brassicales</taxon>
        <taxon>Brassicaceae</taxon>
        <taxon>Brassiceae</taxon>
        <taxon>Brassica</taxon>
    </lineage>
</organism>
<sequence length="73" mass="8070">MKTVNKAVNRVNKTVVRLIEVIIYCLDLRPQLSLVGLEKVSIDNNYGLSIDTPFSPSIDATIELSIDVPVSKL</sequence>
<evidence type="ECO:0000313" key="1">
    <source>
        <dbReference type="EMBL" id="KAF2589337.1"/>
    </source>
</evidence>
<gene>
    <name evidence="2" type="ORF">F2Q68_00039586</name>
    <name evidence="1" type="ORF">F2Q70_00038901</name>
</gene>
<dbReference type="EMBL" id="QGKW02000007">
    <property type="protein sequence ID" value="KAF2617571.1"/>
    <property type="molecule type" value="Genomic_DNA"/>
</dbReference>
<accession>A0A8S9K650</accession>
<comment type="caution">
    <text evidence="1">The sequence shown here is derived from an EMBL/GenBank/DDBJ whole genome shotgun (WGS) entry which is preliminary data.</text>
</comment>
<dbReference type="EMBL" id="QGKY02000190">
    <property type="protein sequence ID" value="KAF2589337.1"/>
    <property type="molecule type" value="Genomic_DNA"/>
</dbReference>
<proteinExistence type="predicted"/>
<dbReference type="AlphaFoldDB" id="A0A8S9K650"/>
<dbReference type="Proteomes" id="UP000712281">
    <property type="component" value="Unassembled WGS sequence"/>
</dbReference>
<name>A0A8S9K650_BRACR</name>
<reference evidence="1" key="1">
    <citation type="submission" date="2019-12" db="EMBL/GenBank/DDBJ databases">
        <title>Genome sequencing and annotation of Brassica cretica.</title>
        <authorList>
            <person name="Studholme D.J."/>
            <person name="Sarris P.F."/>
        </authorList>
    </citation>
    <scope>NUCLEOTIDE SEQUENCE</scope>
    <source>
        <strain evidence="2">PFS-001/15</strain>
        <strain evidence="1">PFS-102/07</strain>
        <tissue evidence="1">Leaf</tissue>
    </source>
</reference>
<evidence type="ECO:0000313" key="2">
    <source>
        <dbReference type="EMBL" id="KAF2617571.1"/>
    </source>
</evidence>